<feature type="domain" description="THIF-type NAD/FAD binding fold" evidence="1">
    <location>
        <begin position="13"/>
        <end position="181"/>
    </location>
</feature>
<dbReference type="PATRIC" id="fig|1590.201.peg.964"/>
<dbReference type="EMBL" id="LUXM01000024">
    <property type="protein sequence ID" value="KZU95914.1"/>
    <property type="molecule type" value="Genomic_DNA"/>
</dbReference>
<accession>A0A162ER93</accession>
<dbReference type="SUPFAM" id="SSF69572">
    <property type="entry name" value="Activating enzymes of the ubiquitin-like proteins"/>
    <property type="match status" value="1"/>
</dbReference>
<reference evidence="2 3" key="1">
    <citation type="submission" date="2016-03" db="EMBL/GenBank/DDBJ databases">
        <title>Comparative genomics of 54 Lactobacillus plantarum strains reveals genomic uncoupling from niche constraints.</title>
        <authorList>
            <person name="Martino M.E."/>
        </authorList>
    </citation>
    <scope>NUCLEOTIDE SEQUENCE [LARGE SCALE GENOMIC DNA]</scope>
    <source>
        <strain evidence="2 3">19.1</strain>
    </source>
</reference>
<dbReference type="GO" id="GO:0008641">
    <property type="term" value="F:ubiquitin-like modifier activating enzyme activity"/>
    <property type="evidence" value="ECO:0007669"/>
    <property type="project" value="InterPro"/>
</dbReference>
<name>A0A162ER93_LACPN</name>
<dbReference type="InterPro" id="IPR000594">
    <property type="entry name" value="ThiF_NAD_FAD-bd"/>
</dbReference>
<evidence type="ECO:0000313" key="3">
    <source>
        <dbReference type="Proteomes" id="UP000076882"/>
    </source>
</evidence>
<protein>
    <recommendedName>
        <fullName evidence="1">THIF-type NAD/FAD binding fold domain-containing protein</fullName>
    </recommendedName>
</protein>
<dbReference type="AlphaFoldDB" id="A0A162ER93"/>
<gene>
    <name evidence="2" type="ORF">Lp19_1193</name>
</gene>
<dbReference type="Gene3D" id="3.40.50.720">
    <property type="entry name" value="NAD(P)-binding Rossmann-like Domain"/>
    <property type="match status" value="1"/>
</dbReference>
<evidence type="ECO:0000259" key="1">
    <source>
        <dbReference type="Pfam" id="PF00899"/>
    </source>
</evidence>
<dbReference type="Pfam" id="PF00899">
    <property type="entry name" value="ThiF"/>
    <property type="match status" value="1"/>
</dbReference>
<sequence length="262" mass="28808">MISLTSNADVAMPILLIGVGGNGSYAVQSISQLINVSGKNNVSLMIADPDIVEEHNLNNQLFVSNDIGKSKSKVLAKRYANIYKAPIFASEKFSTQFIQSVQDIVDLSRSGLSVLSSVNHKVIPIIIGCVDNVFTRKIIGQYFEYMTDVIYIDVGVEAVNVKLEDQMRTGWNGQIIVGFKYNGQIISNPYQKVFPDNVETTDNPASISCQQAVVSNPQRIYTNRMAANTLLGVLNPILTEQCLLHSQVFFNALTLETKATLI</sequence>
<dbReference type="Proteomes" id="UP000076882">
    <property type="component" value="Unassembled WGS sequence"/>
</dbReference>
<dbReference type="InterPro" id="IPR035985">
    <property type="entry name" value="Ubiquitin-activating_enz"/>
</dbReference>
<proteinExistence type="predicted"/>
<organism evidence="2 3">
    <name type="scientific">Lactiplantibacillus plantarum</name>
    <name type="common">Lactobacillus plantarum</name>
    <dbReference type="NCBI Taxonomy" id="1590"/>
    <lineage>
        <taxon>Bacteria</taxon>
        <taxon>Bacillati</taxon>
        <taxon>Bacillota</taxon>
        <taxon>Bacilli</taxon>
        <taxon>Lactobacillales</taxon>
        <taxon>Lactobacillaceae</taxon>
        <taxon>Lactiplantibacillus</taxon>
    </lineage>
</organism>
<evidence type="ECO:0000313" key="2">
    <source>
        <dbReference type="EMBL" id="KZU95914.1"/>
    </source>
</evidence>
<comment type="caution">
    <text evidence="2">The sequence shown here is derived from an EMBL/GenBank/DDBJ whole genome shotgun (WGS) entry which is preliminary data.</text>
</comment>